<dbReference type="Gene3D" id="3.40.50.10170">
    <property type="match status" value="1"/>
</dbReference>
<keyword evidence="3" id="KW-1185">Reference proteome</keyword>
<gene>
    <name evidence="2" type="ORF">LVJ83_00095</name>
</gene>
<dbReference type="Pfam" id="PF02645">
    <property type="entry name" value="DegV"/>
    <property type="match status" value="1"/>
</dbReference>
<keyword evidence="1" id="KW-0446">Lipid-binding</keyword>
<dbReference type="SUPFAM" id="SSF82549">
    <property type="entry name" value="DAK1/DegV-like"/>
    <property type="match status" value="1"/>
</dbReference>
<sequence length="294" mass="31926">MAIGSYALYRCAILSTSTGSLDSILDRNSPIQILRLTVHTGSHSYADGLDLEPERFYQWMAQHPDTPPTTEPPSAQSLRNMFHYLHEQGYREAVITTLSSRLSTSAAIIRRVAAEMADMMAIYVVDTGLACMPEGFFALEALRLLQAGKTAAEVADYLEQLKPRGELLIGLSSLRQAAISGGFKRAGIAVSNLAVKPVFRFSNNQLTMLNDTYDNNALLDATVAAVAGRIEGRDRSGLVVGGMYGGNLDLYRQFAHKLHQKTGLHLQGIPITPVMGAYIGTDAIGVGIIERLPE</sequence>
<proteinExistence type="predicted"/>
<reference evidence="2 3" key="1">
    <citation type="journal article" date="2022" name="Res Sq">
        <title>Evolution of multicellular longitudinally dividing oral cavity symbionts (Neisseriaceae).</title>
        <authorList>
            <person name="Nyongesa S."/>
            <person name="Weber P."/>
            <person name="Bernet E."/>
            <person name="Pullido F."/>
            <person name="Nieckarz M."/>
            <person name="Delaby M."/>
            <person name="Nieves C."/>
            <person name="Viehboeck T."/>
            <person name="Krause N."/>
            <person name="Rivera-Millot A."/>
            <person name="Nakamura A."/>
            <person name="Vischer N."/>
            <person name="VanNieuwenhze M."/>
            <person name="Brun Y."/>
            <person name="Cava F."/>
            <person name="Bulgheresi S."/>
            <person name="Veyrier F."/>
        </authorList>
    </citation>
    <scope>NUCLEOTIDE SEQUENCE [LARGE SCALE GENOMIC DNA]</scope>
    <source>
        <strain evidence="2 3">CCUG 63373m</strain>
    </source>
</reference>
<dbReference type="Gene3D" id="3.30.1180.10">
    <property type="match status" value="1"/>
</dbReference>
<evidence type="ECO:0000256" key="1">
    <source>
        <dbReference type="ARBA" id="ARBA00023121"/>
    </source>
</evidence>
<dbReference type="InterPro" id="IPR003797">
    <property type="entry name" value="DegV"/>
</dbReference>
<dbReference type="InterPro" id="IPR043168">
    <property type="entry name" value="DegV_C"/>
</dbReference>
<accession>A0ABY4DSA8</accession>
<dbReference type="RefSeq" id="WP_244785181.1">
    <property type="nucleotide sequence ID" value="NZ_CP091508.1"/>
</dbReference>
<dbReference type="PROSITE" id="PS51482">
    <property type="entry name" value="DEGV"/>
    <property type="match status" value="1"/>
</dbReference>
<protein>
    <submittedName>
        <fullName evidence="2">DegV family protein</fullName>
    </submittedName>
</protein>
<dbReference type="Proteomes" id="UP000829817">
    <property type="component" value="Chromosome"/>
</dbReference>
<dbReference type="NCBIfam" id="TIGR00762">
    <property type="entry name" value="DegV"/>
    <property type="match status" value="1"/>
</dbReference>
<name>A0ABY4DSA8_9NEIS</name>
<evidence type="ECO:0000313" key="2">
    <source>
        <dbReference type="EMBL" id="UOO81919.1"/>
    </source>
</evidence>
<dbReference type="PANTHER" id="PTHR33434">
    <property type="entry name" value="DEGV DOMAIN-CONTAINING PROTEIN DR_1986-RELATED"/>
    <property type="match status" value="1"/>
</dbReference>
<dbReference type="InterPro" id="IPR050270">
    <property type="entry name" value="DegV_domain_contain"/>
</dbReference>
<evidence type="ECO:0000313" key="3">
    <source>
        <dbReference type="Proteomes" id="UP000829817"/>
    </source>
</evidence>
<dbReference type="PANTHER" id="PTHR33434:SF2">
    <property type="entry name" value="FATTY ACID-BINDING PROTEIN TM_1468"/>
    <property type="match status" value="1"/>
</dbReference>
<dbReference type="EMBL" id="CP091508">
    <property type="protein sequence ID" value="UOO81919.1"/>
    <property type="molecule type" value="Genomic_DNA"/>
</dbReference>
<organism evidence="2 3">
    <name type="scientific">Uruburuella testudinis</name>
    <dbReference type="NCBI Taxonomy" id="1282863"/>
    <lineage>
        <taxon>Bacteria</taxon>
        <taxon>Pseudomonadati</taxon>
        <taxon>Pseudomonadota</taxon>
        <taxon>Betaproteobacteria</taxon>
        <taxon>Neisseriales</taxon>
        <taxon>Neisseriaceae</taxon>
        <taxon>Uruburuella</taxon>
    </lineage>
</organism>